<sequence>MADIAMLVAEEYERRVKKSRKIGEEIDLMSCVGVLGHDFKGLFSSSSSWIKEKEDKMVEEILLITTKLRVLKPKSQMSLAASYGFFSA</sequence>
<comment type="caution">
    <text evidence="1">The sequence shown here is derived from an EMBL/GenBank/DDBJ whole genome shotgun (WGS) entry which is preliminary data.</text>
</comment>
<accession>A0AAV6XSD2</accession>
<name>A0AAV6XSD2_9LAMI</name>
<evidence type="ECO:0000313" key="1">
    <source>
        <dbReference type="EMBL" id="KAG8383476.1"/>
    </source>
</evidence>
<keyword evidence="2" id="KW-1185">Reference proteome</keyword>
<protein>
    <submittedName>
        <fullName evidence="1">Uncharacterized protein</fullName>
    </submittedName>
</protein>
<evidence type="ECO:0000313" key="2">
    <source>
        <dbReference type="Proteomes" id="UP000826271"/>
    </source>
</evidence>
<proteinExistence type="predicted"/>
<dbReference type="Proteomes" id="UP000826271">
    <property type="component" value="Unassembled WGS sequence"/>
</dbReference>
<reference evidence="1" key="1">
    <citation type="submission" date="2019-10" db="EMBL/GenBank/DDBJ databases">
        <authorList>
            <person name="Zhang R."/>
            <person name="Pan Y."/>
            <person name="Wang J."/>
            <person name="Ma R."/>
            <person name="Yu S."/>
        </authorList>
    </citation>
    <scope>NUCLEOTIDE SEQUENCE</scope>
    <source>
        <strain evidence="1">LA-IB0</strain>
        <tissue evidence="1">Leaf</tissue>
    </source>
</reference>
<dbReference type="EMBL" id="WHWC01000004">
    <property type="protein sequence ID" value="KAG8383476.1"/>
    <property type="molecule type" value="Genomic_DNA"/>
</dbReference>
<dbReference type="PANTHER" id="PTHR36067">
    <property type="entry name" value="EXPRESSED PROTEIN"/>
    <property type="match status" value="1"/>
</dbReference>
<dbReference type="AlphaFoldDB" id="A0AAV6XSD2"/>
<dbReference type="PANTHER" id="PTHR36067:SF1">
    <property type="entry name" value="EXPRESSED PROTEIN"/>
    <property type="match status" value="1"/>
</dbReference>
<gene>
    <name evidence="1" type="ORF">BUALT_Bualt04G0017300</name>
</gene>
<organism evidence="1 2">
    <name type="scientific">Buddleja alternifolia</name>
    <dbReference type="NCBI Taxonomy" id="168488"/>
    <lineage>
        <taxon>Eukaryota</taxon>
        <taxon>Viridiplantae</taxon>
        <taxon>Streptophyta</taxon>
        <taxon>Embryophyta</taxon>
        <taxon>Tracheophyta</taxon>
        <taxon>Spermatophyta</taxon>
        <taxon>Magnoliopsida</taxon>
        <taxon>eudicotyledons</taxon>
        <taxon>Gunneridae</taxon>
        <taxon>Pentapetalae</taxon>
        <taxon>asterids</taxon>
        <taxon>lamiids</taxon>
        <taxon>Lamiales</taxon>
        <taxon>Scrophulariaceae</taxon>
        <taxon>Buddlejeae</taxon>
        <taxon>Buddleja</taxon>
    </lineage>
</organism>